<keyword evidence="3" id="KW-1185">Reference proteome</keyword>
<evidence type="ECO:0000313" key="2">
    <source>
        <dbReference type="EMBL" id="TMP62363.1"/>
    </source>
</evidence>
<proteinExistence type="predicted"/>
<dbReference type="InterPro" id="IPR006652">
    <property type="entry name" value="Kelch_1"/>
</dbReference>
<organism evidence="2 4">
    <name type="scientific">Pseudoalteromonas citrea</name>
    <dbReference type="NCBI Taxonomy" id="43655"/>
    <lineage>
        <taxon>Bacteria</taxon>
        <taxon>Pseudomonadati</taxon>
        <taxon>Pseudomonadota</taxon>
        <taxon>Gammaproteobacteria</taxon>
        <taxon>Alteromonadales</taxon>
        <taxon>Pseudoalteromonadaceae</taxon>
        <taxon>Pseudoalteromonas</taxon>
    </lineage>
</organism>
<evidence type="ECO:0000313" key="4">
    <source>
        <dbReference type="Proteomes" id="UP000307706"/>
    </source>
</evidence>
<dbReference type="PANTHER" id="PTHR45632">
    <property type="entry name" value="LD33804P"/>
    <property type="match status" value="1"/>
</dbReference>
<evidence type="ECO:0000313" key="1">
    <source>
        <dbReference type="EMBL" id="TMP42167.1"/>
    </source>
</evidence>
<dbReference type="AlphaFoldDB" id="A0A5S3XUK4"/>
<reference evidence="2" key="3">
    <citation type="submission" date="2019-09" db="EMBL/GenBank/DDBJ databases">
        <title>Co-occurence of chitin degradation, pigmentation and bioactivity in marine Pseudoalteromonas.</title>
        <authorList>
            <person name="Sonnenschein E.C."/>
            <person name="Bech P.K."/>
        </authorList>
    </citation>
    <scope>NUCLEOTIDE SEQUENCE</scope>
    <source>
        <strain evidence="2">S2231</strain>
    </source>
</reference>
<dbReference type="RefSeq" id="WP_138597283.1">
    <property type="nucleotide sequence ID" value="NZ_PNCK01000042.1"/>
</dbReference>
<dbReference type="EMBL" id="PNCK01000042">
    <property type="protein sequence ID" value="TMP42167.1"/>
    <property type="molecule type" value="Genomic_DNA"/>
</dbReference>
<dbReference type="EMBL" id="PNCL01000008">
    <property type="protein sequence ID" value="TMP62363.1"/>
    <property type="molecule type" value="Genomic_DNA"/>
</dbReference>
<reference evidence="3 4" key="1">
    <citation type="submission" date="2017-12" db="EMBL/GenBank/DDBJ databases">
        <authorList>
            <person name="Paulsen S."/>
            <person name="Gram L.K."/>
        </authorList>
    </citation>
    <scope>NUCLEOTIDE SEQUENCE [LARGE SCALE GENOMIC DNA]</scope>
    <source>
        <strain evidence="2 4">S2231</strain>
        <strain evidence="1 3">S2233</strain>
    </source>
</reference>
<sequence>MLKWNEIGVTLCVLLGIMTVVSKQASSNSSEKLATKLETDMNWRSAKPLPVALQEVYPAEYKGRIYIAGAFEKVEPAQATLAHLAASEKTYIYDDITKGWLLGPNLPEPRHHLGLVSNNNMLYAIGGFDASKENAWIVKNSVYTYQEDTLKWRRGPDLPIPQGESVYGVVNGEVHVAGGRTLVDGQLVDTDKHWVLRNKKWVSAAPLPLASNSAASVTLNNEWYVMGGRINVLDYKNLATLHKYDASSDSWVKLAPMPQASAGLAAAVINNRIYVFGGEEYTYVYDEENKKIMKTRTFDDVWRYDVNQDAWVTELLKMRSTLHGLGAVAVNNEVYILGGAVKAGATGTSNKVEVLSVLQR</sequence>
<dbReference type="Gene3D" id="2.120.10.80">
    <property type="entry name" value="Kelch-type beta propeller"/>
    <property type="match status" value="2"/>
</dbReference>
<dbReference type="OrthoDB" id="9769308at2"/>
<dbReference type="SUPFAM" id="SSF117281">
    <property type="entry name" value="Kelch motif"/>
    <property type="match status" value="1"/>
</dbReference>
<evidence type="ECO:0008006" key="5">
    <source>
        <dbReference type="Google" id="ProtNLM"/>
    </source>
</evidence>
<dbReference type="Proteomes" id="UP000305730">
    <property type="component" value="Unassembled WGS sequence"/>
</dbReference>
<accession>A0A5S3XUK4</accession>
<comment type="caution">
    <text evidence="2">The sequence shown here is derived from an EMBL/GenBank/DDBJ whole genome shotgun (WGS) entry which is preliminary data.</text>
</comment>
<dbReference type="InterPro" id="IPR015915">
    <property type="entry name" value="Kelch-typ_b-propeller"/>
</dbReference>
<evidence type="ECO:0000313" key="3">
    <source>
        <dbReference type="Proteomes" id="UP000305730"/>
    </source>
</evidence>
<protein>
    <recommendedName>
        <fullName evidence="5">Galactose oxidase</fullName>
    </recommendedName>
</protein>
<dbReference type="Proteomes" id="UP000307706">
    <property type="component" value="Unassembled WGS sequence"/>
</dbReference>
<gene>
    <name evidence="2" type="ORF">CWB96_01540</name>
    <name evidence="1" type="ORF">CWB97_12525</name>
</gene>
<name>A0A5S3XUK4_9GAMM</name>
<dbReference type="Pfam" id="PF24681">
    <property type="entry name" value="Kelch_KLHDC2_KLHL20_DRC7"/>
    <property type="match status" value="1"/>
</dbReference>
<dbReference type="SMART" id="SM00612">
    <property type="entry name" value="Kelch"/>
    <property type="match status" value="4"/>
</dbReference>
<reference evidence="3 4" key="2">
    <citation type="submission" date="2019-06" db="EMBL/GenBank/DDBJ databases">
        <title>Co-occurence of chitin degradation, pigmentation and bioactivity in marine Pseudoalteromonas.</title>
        <authorList>
            <person name="Sonnenschein E.C."/>
            <person name="Bech P.K."/>
        </authorList>
    </citation>
    <scope>NUCLEOTIDE SEQUENCE [LARGE SCALE GENOMIC DNA]</scope>
    <source>
        <strain evidence="4">S2231</strain>
        <strain evidence="1 3">S2233</strain>
    </source>
</reference>